<proteinExistence type="predicted"/>
<dbReference type="EMBL" id="MU118118">
    <property type="protein sequence ID" value="KAF9644813.1"/>
    <property type="molecule type" value="Genomic_DNA"/>
</dbReference>
<organism evidence="1 2">
    <name type="scientific">Thelephora ganbajun</name>
    <name type="common">Ganba fungus</name>
    <dbReference type="NCBI Taxonomy" id="370292"/>
    <lineage>
        <taxon>Eukaryota</taxon>
        <taxon>Fungi</taxon>
        <taxon>Dikarya</taxon>
        <taxon>Basidiomycota</taxon>
        <taxon>Agaricomycotina</taxon>
        <taxon>Agaricomycetes</taxon>
        <taxon>Thelephorales</taxon>
        <taxon>Thelephoraceae</taxon>
        <taxon>Thelephora</taxon>
    </lineage>
</organism>
<protein>
    <submittedName>
        <fullName evidence="1">Uncharacterized protein</fullName>
    </submittedName>
</protein>
<name>A0ACB6Z686_THEGA</name>
<evidence type="ECO:0000313" key="2">
    <source>
        <dbReference type="Proteomes" id="UP000886501"/>
    </source>
</evidence>
<comment type="caution">
    <text evidence="1">The sequence shown here is derived from an EMBL/GenBank/DDBJ whole genome shotgun (WGS) entry which is preliminary data.</text>
</comment>
<keyword evidence="2" id="KW-1185">Reference proteome</keyword>
<dbReference type="Proteomes" id="UP000886501">
    <property type="component" value="Unassembled WGS sequence"/>
</dbReference>
<sequence length="187" mass="21227">MVVLDLFAMEGIARRLLNLPNGLHFRRLIFSWRDEGDPRWMEELVVACSDTLESLDITHNMFIYTSPAPIDLSKATKLRNAIFRAGSLNIAWITLVLQTISPGHRDLRQISIHVRRAPVLATVDDDKRQAIGGQWLNLDRLLVQFWESHSIRTKVVCETPGQGVGEHIGRLLPEVTKRGTIDLVEVE</sequence>
<accession>A0ACB6Z686</accession>
<gene>
    <name evidence="1" type="ORF">BDM02DRAFT_843031</name>
</gene>
<reference evidence="1" key="2">
    <citation type="journal article" date="2020" name="Nat. Commun.">
        <title>Large-scale genome sequencing of mycorrhizal fungi provides insights into the early evolution of symbiotic traits.</title>
        <authorList>
            <person name="Miyauchi S."/>
            <person name="Kiss E."/>
            <person name="Kuo A."/>
            <person name="Drula E."/>
            <person name="Kohler A."/>
            <person name="Sanchez-Garcia M."/>
            <person name="Morin E."/>
            <person name="Andreopoulos B."/>
            <person name="Barry K.W."/>
            <person name="Bonito G."/>
            <person name="Buee M."/>
            <person name="Carver A."/>
            <person name="Chen C."/>
            <person name="Cichocki N."/>
            <person name="Clum A."/>
            <person name="Culley D."/>
            <person name="Crous P.W."/>
            <person name="Fauchery L."/>
            <person name="Girlanda M."/>
            <person name="Hayes R.D."/>
            <person name="Keri Z."/>
            <person name="LaButti K."/>
            <person name="Lipzen A."/>
            <person name="Lombard V."/>
            <person name="Magnuson J."/>
            <person name="Maillard F."/>
            <person name="Murat C."/>
            <person name="Nolan M."/>
            <person name="Ohm R.A."/>
            <person name="Pangilinan J."/>
            <person name="Pereira M.F."/>
            <person name="Perotto S."/>
            <person name="Peter M."/>
            <person name="Pfister S."/>
            <person name="Riley R."/>
            <person name="Sitrit Y."/>
            <person name="Stielow J.B."/>
            <person name="Szollosi G."/>
            <person name="Zifcakova L."/>
            <person name="Stursova M."/>
            <person name="Spatafora J.W."/>
            <person name="Tedersoo L."/>
            <person name="Vaario L.M."/>
            <person name="Yamada A."/>
            <person name="Yan M."/>
            <person name="Wang P."/>
            <person name="Xu J."/>
            <person name="Bruns T."/>
            <person name="Baldrian P."/>
            <person name="Vilgalys R."/>
            <person name="Dunand C."/>
            <person name="Henrissat B."/>
            <person name="Grigoriev I.V."/>
            <person name="Hibbett D."/>
            <person name="Nagy L.G."/>
            <person name="Martin F.M."/>
        </authorList>
    </citation>
    <scope>NUCLEOTIDE SEQUENCE</scope>
    <source>
        <strain evidence="1">P2</strain>
    </source>
</reference>
<evidence type="ECO:0000313" key="1">
    <source>
        <dbReference type="EMBL" id="KAF9644813.1"/>
    </source>
</evidence>
<reference evidence="1" key="1">
    <citation type="submission" date="2019-10" db="EMBL/GenBank/DDBJ databases">
        <authorList>
            <consortium name="DOE Joint Genome Institute"/>
            <person name="Kuo A."/>
            <person name="Miyauchi S."/>
            <person name="Kiss E."/>
            <person name="Drula E."/>
            <person name="Kohler A."/>
            <person name="Sanchez-Garcia M."/>
            <person name="Andreopoulos B."/>
            <person name="Barry K.W."/>
            <person name="Bonito G."/>
            <person name="Buee M."/>
            <person name="Carver A."/>
            <person name="Chen C."/>
            <person name="Cichocki N."/>
            <person name="Clum A."/>
            <person name="Culley D."/>
            <person name="Crous P.W."/>
            <person name="Fauchery L."/>
            <person name="Girlanda M."/>
            <person name="Hayes R."/>
            <person name="Keri Z."/>
            <person name="Labutti K."/>
            <person name="Lipzen A."/>
            <person name="Lombard V."/>
            <person name="Magnuson J."/>
            <person name="Maillard F."/>
            <person name="Morin E."/>
            <person name="Murat C."/>
            <person name="Nolan M."/>
            <person name="Ohm R."/>
            <person name="Pangilinan J."/>
            <person name="Pereira M."/>
            <person name="Perotto S."/>
            <person name="Peter M."/>
            <person name="Riley R."/>
            <person name="Sitrit Y."/>
            <person name="Stielow B."/>
            <person name="Szollosi G."/>
            <person name="Zifcakova L."/>
            <person name="Stursova M."/>
            <person name="Spatafora J.W."/>
            <person name="Tedersoo L."/>
            <person name="Vaario L.-M."/>
            <person name="Yamada A."/>
            <person name="Yan M."/>
            <person name="Wang P."/>
            <person name="Xu J."/>
            <person name="Bruns T."/>
            <person name="Baldrian P."/>
            <person name="Vilgalys R."/>
            <person name="Henrissat B."/>
            <person name="Grigoriev I.V."/>
            <person name="Hibbett D."/>
            <person name="Nagy L.G."/>
            <person name="Martin F.M."/>
        </authorList>
    </citation>
    <scope>NUCLEOTIDE SEQUENCE</scope>
    <source>
        <strain evidence="1">P2</strain>
    </source>
</reference>